<dbReference type="Proteomes" id="UP000317550">
    <property type="component" value="Chromosome"/>
</dbReference>
<evidence type="ECO:0000313" key="8">
    <source>
        <dbReference type="Proteomes" id="UP000317550"/>
    </source>
</evidence>
<evidence type="ECO:0000256" key="3">
    <source>
        <dbReference type="RuleBase" id="RU004447"/>
    </source>
</evidence>
<feature type="domain" description="Peptidase M16 N-terminal" evidence="5">
    <location>
        <begin position="57"/>
        <end position="205"/>
    </location>
</feature>
<dbReference type="GO" id="GO:0004222">
    <property type="term" value="F:metalloendopeptidase activity"/>
    <property type="evidence" value="ECO:0007669"/>
    <property type="project" value="InterPro"/>
</dbReference>
<dbReference type="PANTHER" id="PTHR11851:SF49">
    <property type="entry name" value="MITOCHONDRIAL-PROCESSING PEPTIDASE SUBUNIT ALPHA"/>
    <property type="match status" value="1"/>
</dbReference>
<dbReference type="Gene3D" id="3.30.830.10">
    <property type="entry name" value="Metalloenzyme, LuxS/M16 peptidase-like"/>
    <property type="match status" value="4"/>
</dbReference>
<dbReference type="InterPro" id="IPR001431">
    <property type="entry name" value="Pept_M16_Zn_BS"/>
</dbReference>
<dbReference type="RefSeq" id="WP_144278624.1">
    <property type="nucleotide sequence ID" value="NZ_CP041730.1"/>
</dbReference>
<evidence type="ECO:0000256" key="2">
    <source>
        <dbReference type="ARBA" id="ARBA00007261"/>
    </source>
</evidence>
<organism evidence="7 8">
    <name type="scientific">Chitinimonas arctica</name>
    <dbReference type="NCBI Taxonomy" id="2594795"/>
    <lineage>
        <taxon>Bacteria</taxon>
        <taxon>Pseudomonadati</taxon>
        <taxon>Pseudomonadota</taxon>
        <taxon>Betaproteobacteria</taxon>
        <taxon>Neisseriales</taxon>
        <taxon>Chitinibacteraceae</taxon>
        <taxon>Chitinimonas</taxon>
    </lineage>
</organism>
<evidence type="ECO:0000259" key="6">
    <source>
        <dbReference type="Pfam" id="PF05193"/>
    </source>
</evidence>
<proteinExistence type="inferred from homology"/>
<comment type="similarity">
    <text evidence="2 3">Belongs to the peptidase M16 family.</text>
</comment>
<dbReference type="GO" id="GO:0006508">
    <property type="term" value="P:proteolysis"/>
    <property type="evidence" value="ECO:0007669"/>
    <property type="project" value="InterPro"/>
</dbReference>
<dbReference type="InterPro" id="IPR050361">
    <property type="entry name" value="MPP/UQCRC_Complex"/>
</dbReference>
<dbReference type="Pfam" id="PF00675">
    <property type="entry name" value="Peptidase_M16"/>
    <property type="match status" value="2"/>
</dbReference>
<name>A0A516SGE2_9NEIS</name>
<evidence type="ECO:0000256" key="4">
    <source>
        <dbReference type="SAM" id="SignalP"/>
    </source>
</evidence>
<dbReference type="EMBL" id="CP041730">
    <property type="protein sequence ID" value="QDQ27231.1"/>
    <property type="molecule type" value="Genomic_DNA"/>
</dbReference>
<evidence type="ECO:0000313" key="7">
    <source>
        <dbReference type="EMBL" id="QDQ27231.1"/>
    </source>
</evidence>
<dbReference type="SUPFAM" id="SSF63411">
    <property type="entry name" value="LuxS/MPP-like metallohydrolase"/>
    <property type="match status" value="4"/>
</dbReference>
<feature type="domain" description="Peptidase M16 C-terminal" evidence="6">
    <location>
        <begin position="213"/>
        <end position="390"/>
    </location>
</feature>
<feature type="chain" id="PRO_5028445288" evidence="4">
    <location>
        <begin position="23"/>
        <end position="925"/>
    </location>
</feature>
<comment type="cofactor">
    <cofactor evidence="1">
        <name>Zn(2+)</name>
        <dbReference type="ChEBI" id="CHEBI:29105"/>
    </cofactor>
</comment>
<keyword evidence="8" id="KW-1185">Reference proteome</keyword>
<reference evidence="8" key="1">
    <citation type="submission" date="2019-07" db="EMBL/GenBank/DDBJ databases">
        <title>Chitinimonas sp. nov., isolated from Ny-Alesund, arctica soil.</title>
        <authorList>
            <person name="Xu Q."/>
            <person name="Peng F."/>
        </authorList>
    </citation>
    <scope>NUCLEOTIDE SEQUENCE [LARGE SCALE GENOMIC DNA]</scope>
    <source>
        <strain evidence="8">R3-44</strain>
    </source>
</reference>
<keyword evidence="4" id="KW-0732">Signal</keyword>
<dbReference type="AlphaFoldDB" id="A0A516SGE2"/>
<evidence type="ECO:0000256" key="1">
    <source>
        <dbReference type="ARBA" id="ARBA00001947"/>
    </source>
</evidence>
<evidence type="ECO:0000259" key="5">
    <source>
        <dbReference type="Pfam" id="PF00675"/>
    </source>
</evidence>
<feature type="signal peptide" evidence="4">
    <location>
        <begin position="1"/>
        <end position="22"/>
    </location>
</feature>
<dbReference type="PANTHER" id="PTHR11851">
    <property type="entry name" value="METALLOPROTEASE"/>
    <property type="match status" value="1"/>
</dbReference>
<accession>A0A516SGE2</accession>
<feature type="domain" description="Peptidase M16 C-terminal" evidence="6">
    <location>
        <begin position="669"/>
        <end position="849"/>
    </location>
</feature>
<protein>
    <submittedName>
        <fullName evidence="7">Insulinase family protein</fullName>
    </submittedName>
</protein>
<feature type="domain" description="Peptidase M16 N-terminal" evidence="5">
    <location>
        <begin position="545"/>
        <end position="641"/>
    </location>
</feature>
<dbReference type="InterPro" id="IPR011765">
    <property type="entry name" value="Pept_M16_N"/>
</dbReference>
<gene>
    <name evidence="7" type="ORF">FNU76_13150</name>
</gene>
<dbReference type="PROSITE" id="PS00143">
    <property type="entry name" value="INSULINASE"/>
    <property type="match status" value="1"/>
</dbReference>
<dbReference type="InterPro" id="IPR011249">
    <property type="entry name" value="Metalloenz_LuxS/M16"/>
</dbReference>
<dbReference type="OrthoDB" id="9811314at2"/>
<dbReference type="InterPro" id="IPR007863">
    <property type="entry name" value="Peptidase_M16_C"/>
</dbReference>
<dbReference type="KEGG" id="cari:FNU76_13150"/>
<dbReference type="Pfam" id="PF05193">
    <property type="entry name" value="Peptidase_M16_C"/>
    <property type="match status" value="2"/>
</dbReference>
<dbReference type="GO" id="GO:0046872">
    <property type="term" value="F:metal ion binding"/>
    <property type="evidence" value="ECO:0007669"/>
    <property type="project" value="InterPro"/>
</dbReference>
<sequence length="925" mass="101518">MRFTPLSIALALSLGFTLPGVAAEGAPASPAAAPNAQAVKYTSVEGISEYRLANGLRVLLAPDASKSTTTVNITYLVGSRHESYGETGMAHLLEHLVFKGTPSMPDKTIVQELAKRGMRFNGTTWYDRTNYHETFAASDENLDWALRMEADRMVNSFIAKTALDSEMTVVRNEMEMGENDPARILMQKMTATAFDWHNYGKDTIGARADVENVKIENLQAFYQRHYQPDNAVLTVTGKFDEAQVLQRIVAHFAAIPKPARVLTPTYTRDPVQDGAREVSLTRVGDTQQVGVLYHTAPAAHPDSSAMALLVQILGDTPTGRLHKALVEKKKAANAWAYQFELREPGYVLFFTELNKTQSRADARQGLLAVIEEIKRQPITEAELKRARTALLNRYDKTLSDPVQFGVELSEAIAAGDWRLFFLGRDRIEAASLADVQRVAENYLKESNRTLGQFIPTDKPPRVAMPADPDIGQMVANYQGKAALAAGETFDPSPANIDSRTTRLALPNGMQLALLPKQTRGGTVNGVLSLWMGDEKSLFKQSANAALLGDMLLRGTAKLNRQEIADRLEALKAQVSINATADHLQVHFESRREQLPELLVLLHDLLRAPSLPAAELDSLKTENITGIENQMRQPDALAQQALSRHDSPYGKGDPRYVPTYEEMITDIKAVKLADLKAFHQRFYGAGHGELALVGDFDKAAVTAQAKQLFGDWKAKVPFTYVLESHYAAKPAAIVLETPDKANAAYFAALPFAMRDTAPDYPALALASRVLGGGALKNRLMDRLRQQEGISYGAGSWLEVSSPDDNASLGMYAIYAPENLAKLKNGVQEEVARLAKDGITETELSEAKSGLLQGAAINRTKDGNLANLLVGQLFLKRDMRFVADQEARIQATSLDEVNAAIRKYIEPSRLIQVYAGDFAKSKPIAAK</sequence>